<name>A0A6F8YZD4_9ACTN</name>
<dbReference type="Proteomes" id="UP000503011">
    <property type="component" value="Chromosome"/>
</dbReference>
<gene>
    <name evidence="2" type="ORF">Psuf_087390</name>
</gene>
<accession>A0A6F8YZD4</accession>
<dbReference type="EMBL" id="AP022871">
    <property type="protein sequence ID" value="BCB91426.1"/>
    <property type="molecule type" value="Genomic_DNA"/>
</dbReference>
<feature type="compositionally biased region" description="Basic and acidic residues" evidence="1">
    <location>
        <begin position="61"/>
        <end position="79"/>
    </location>
</feature>
<dbReference type="AlphaFoldDB" id="A0A6F8YZD4"/>
<keyword evidence="3" id="KW-1185">Reference proteome</keyword>
<evidence type="ECO:0000313" key="2">
    <source>
        <dbReference type="EMBL" id="BCB91426.1"/>
    </source>
</evidence>
<reference evidence="2 3" key="1">
    <citation type="submission" date="2020-03" db="EMBL/GenBank/DDBJ databases">
        <title>Whole genome shotgun sequence of Phytohabitans suffuscus NBRC 105367.</title>
        <authorList>
            <person name="Komaki H."/>
            <person name="Tamura T."/>
        </authorList>
    </citation>
    <scope>NUCLEOTIDE SEQUENCE [LARGE SCALE GENOMIC DNA]</scope>
    <source>
        <strain evidence="2 3">NBRC 105367</strain>
    </source>
</reference>
<evidence type="ECO:0000256" key="1">
    <source>
        <dbReference type="SAM" id="MobiDB-lite"/>
    </source>
</evidence>
<dbReference type="KEGG" id="psuu:Psuf_087390"/>
<protein>
    <submittedName>
        <fullName evidence="2">Uncharacterized protein</fullName>
    </submittedName>
</protein>
<organism evidence="2 3">
    <name type="scientific">Phytohabitans suffuscus</name>
    <dbReference type="NCBI Taxonomy" id="624315"/>
    <lineage>
        <taxon>Bacteria</taxon>
        <taxon>Bacillati</taxon>
        <taxon>Actinomycetota</taxon>
        <taxon>Actinomycetes</taxon>
        <taxon>Micromonosporales</taxon>
        <taxon>Micromonosporaceae</taxon>
    </lineage>
</organism>
<feature type="region of interest" description="Disordered" evidence="1">
    <location>
        <begin position="1"/>
        <end position="79"/>
    </location>
</feature>
<reference evidence="2 3" key="2">
    <citation type="submission" date="2020-03" db="EMBL/GenBank/DDBJ databases">
        <authorList>
            <person name="Ichikawa N."/>
            <person name="Kimura A."/>
            <person name="Kitahashi Y."/>
            <person name="Uohara A."/>
        </authorList>
    </citation>
    <scope>NUCLEOTIDE SEQUENCE [LARGE SCALE GENOMIC DNA]</scope>
    <source>
        <strain evidence="2 3">NBRC 105367</strain>
    </source>
</reference>
<evidence type="ECO:0000313" key="3">
    <source>
        <dbReference type="Proteomes" id="UP000503011"/>
    </source>
</evidence>
<sequence length="79" mass="8870">MVDSGSAPTARANHSLASAPPYREQRLRRSLSYRDVRRGPDRRSRGLTLRGPQPNPYAGSHRPDTSRMRDRLRDLASAA</sequence>
<feature type="compositionally biased region" description="Basic and acidic residues" evidence="1">
    <location>
        <begin position="23"/>
        <end position="44"/>
    </location>
</feature>
<proteinExistence type="predicted"/>